<keyword evidence="2" id="KW-1185">Reference proteome</keyword>
<sequence length="83" mass="9497">MTYVLLRKEVPVQHWLQQLQAHSTAAPRFTSWAATYNSEEGLVYLHNVRSFYTRLLTYTVFQNDPRLEELAPSLASLARSVGG</sequence>
<organism evidence="1 2">
    <name type="scientific">Alteromonas salexigens</name>
    <dbReference type="NCBI Taxonomy" id="2982530"/>
    <lineage>
        <taxon>Bacteria</taxon>
        <taxon>Pseudomonadati</taxon>
        <taxon>Pseudomonadota</taxon>
        <taxon>Gammaproteobacteria</taxon>
        <taxon>Alteromonadales</taxon>
        <taxon>Alteromonadaceae</taxon>
        <taxon>Alteromonas/Salinimonas group</taxon>
        <taxon>Alteromonas</taxon>
    </lineage>
</organism>
<dbReference type="Proteomes" id="UP001209257">
    <property type="component" value="Unassembled WGS sequence"/>
</dbReference>
<gene>
    <name evidence="1" type="ORF">OCL06_04695</name>
</gene>
<name>A0ABT2VKR6_9ALTE</name>
<dbReference type="RefSeq" id="WP_262992589.1">
    <property type="nucleotide sequence ID" value="NZ_JAOTJC010000006.1"/>
</dbReference>
<dbReference type="EMBL" id="JAOTJC010000006">
    <property type="protein sequence ID" value="MCU7553891.1"/>
    <property type="molecule type" value="Genomic_DNA"/>
</dbReference>
<evidence type="ECO:0000313" key="1">
    <source>
        <dbReference type="EMBL" id="MCU7553891.1"/>
    </source>
</evidence>
<proteinExistence type="predicted"/>
<evidence type="ECO:0000313" key="2">
    <source>
        <dbReference type="Proteomes" id="UP001209257"/>
    </source>
</evidence>
<comment type="caution">
    <text evidence="1">The sequence shown here is derived from an EMBL/GenBank/DDBJ whole genome shotgun (WGS) entry which is preliminary data.</text>
</comment>
<protein>
    <submittedName>
        <fullName evidence="1">Uncharacterized protein</fullName>
    </submittedName>
</protein>
<accession>A0ABT2VKR6</accession>
<reference evidence="2" key="1">
    <citation type="submission" date="2023-07" db="EMBL/GenBank/DDBJ databases">
        <title>Study on multiphase classification of strain Alteromonas salexigens isolated from the Yellow Sea.</title>
        <authorList>
            <person name="Sun L."/>
        </authorList>
    </citation>
    <scope>NUCLEOTIDE SEQUENCE [LARGE SCALE GENOMIC DNA]</scope>
    <source>
        <strain evidence="2">ASW11-19</strain>
    </source>
</reference>